<gene>
    <name evidence="2" type="ORF">RHODGE_RHODGE_02088</name>
</gene>
<feature type="region of interest" description="Disordered" evidence="1">
    <location>
        <begin position="62"/>
        <end position="86"/>
    </location>
</feature>
<dbReference type="RefSeq" id="WP_129608926.1">
    <property type="nucleotide sequence ID" value="NZ_UWOC01000137.1"/>
</dbReference>
<dbReference type="Proteomes" id="UP000289200">
    <property type="component" value="Unassembled WGS sequence"/>
</dbReference>
<evidence type="ECO:0000313" key="2">
    <source>
        <dbReference type="EMBL" id="VCU08229.1"/>
    </source>
</evidence>
<organism evidence="2 3">
    <name type="scientific">Rhodoplanes serenus</name>
    <dbReference type="NCBI Taxonomy" id="200615"/>
    <lineage>
        <taxon>Bacteria</taxon>
        <taxon>Pseudomonadati</taxon>
        <taxon>Pseudomonadota</taxon>
        <taxon>Alphaproteobacteria</taxon>
        <taxon>Hyphomicrobiales</taxon>
        <taxon>Nitrobacteraceae</taxon>
        <taxon>Rhodoplanes</taxon>
    </lineage>
</organism>
<accession>A0A447CSN5</accession>
<feature type="region of interest" description="Disordered" evidence="1">
    <location>
        <begin position="755"/>
        <end position="794"/>
    </location>
</feature>
<comment type="caution">
    <text evidence="2">The sequence shown here is derived from an EMBL/GenBank/DDBJ whole genome shotgun (WGS) entry which is preliminary data.</text>
</comment>
<feature type="compositionally biased region" description="Low complexity" evidence="1">
    <location>
        <begin position="71"/>
        <end position="86"/>
    </location>
</feature>
<reference evidence="3" key="1">
    <citation type="submission" date="2018-10" db="EMBL/GenBank/DDBJ databases">
        <authorList>
            <person name="Peiro R."/>
            <person name="Begona"/>
            <person name="Cbmso G."/>
            <person name="Lopez M."/>
            <person name="Gonzalez S."/>
            <person name="Sacristan E."/>
            <person name="Castillo E."/>
        </authorList>
    </citation>
    <scope>NUCLEOTIDE SEQUENCE [LARGE SCALE GENOMIC DNA]</scope>
</reference>
<keyword evidence="3" id="KW-1185">Reference proteome</keyword>
<sequence>MSLNDKLVEEAAGILRRKGVRDTRDIPGAVDLLAGYESFEAMENDELEAYARAALGKVGAAPGVGTGAGARPGSRPAAGAKGGARPFDIARGGTPRELAPYTSPFVFVTLPDQVVPADQVRLDIPRADGYCATIRYTLEAETPLLVGAEASRSGPDEGIVVPMTMGGTDAYVIPGATLRGLVRAAVEIVAHGRLGSANLHHRFGIRDFEHPYYELVAKVDRVEAGWLTGSTDPDGKVTMEIVPCDWAHVLIDDMAAAPEFAGRVSRREDWIVKSLTDKYQALGLAPGGGKPILYDFHETFGYGPPFDDKGRTVRKPMKGGTPGVPVMSGKLPGRGGKKKYEYAFFDRRGARPVPIDDAIVEDFVRMNSKPSKNRPVPDGSWKELKPTFDADRRIPVFYVGDLEAQGRDFFFGLTRMMKLPHRRSVGDVLAVSHARHQPAYGQQNDLAYHADFVEGLFGYVVEPKDIGADQSASSAPPSIARKGRIAFSFATPMPGFGRARLSDPVVVIQSAPRASFAPFYLQPARPGANDGEADYSAEQPPRLAGRKRYRPRDGAADALGRLAKIKTMGERQIEAASDRSTGRSVSEEVKSRLRFLLPRDAGKPLVFEGEIRLHNVTAAEIGAVLFALTHGGDPAKPYRHMIGRARPFGAGQMRLRTLDLAAEANDGRTIPPPAGEELASPDTRTGFCTDKGTASLKPFLVAFAAHMRAQPGLDKFPGVPAVLEFLGASEPAVDVSDAQLDYMGLKAFNELRGTVKPLKAPRGQTPKPPARATADDGRLLPAPKQPRKPPVFWT</sequence>
<dbReference type="AlphaFoldDB" id="A0A447CSN5"/>
<evidence type="ECO:0000313" key="3">
    <source>
        <dbReference type="Proteomes" id="UP000289200"/>
    </source>
</evidence>
<protein>
    <recommendedName>
        <fullName evidence="4">TIGR03986 family CRISPR-associated RAMP protein</fullName>
    </recommendedName>
</protein>
<name>A0A447CSN5_9BRAD</name>
<proteinExistence type="predicted"/>
<dbReference type="OrthoDB" id="5362408at2"/>
<evidence type="ECO:0008006" key="4">
    <source>
        <dbReference type="Google" id="ProtNLM"/>
    </source>
</evidence>
<evidence type="ECO:0000256" key="1">
    <source>
        <dbReference type="SAM" id="MobiDB-lite"/>
    </source>
</evidence>
<dbReference type="EMBL" id="UWOC01000137">
    <property type="protein sequence ID" value="VCU08229.1"/>
    <property type="molecule type" value="Genomic_DNA"/>
</dbReference>